<dbReference type="PROSITE" id="PS51318">
    <property type="entry name" value="TAT"/>
    <property type="match status" value="1"/>
</dbReference>
<dbReference type="PANTHER" id="PTHR43344:SF13">
    <property type="entry name" value="PHOSPHATASE RV3661-RELATED"/>
    <property type="match status" value="1"/>
</dbReference>
<accession>A0A2N9AXS1</accession>
<dbReference type="Gene3D" id="3.40.50.1000">
    <property type="entry name" value="HAD superfamily/HAD-like"/>
    <property type="match status" value="1"/>
</dbReference>
<dbReference type="EMBL" id="LT962688">
    <property type="protein sequence ID" value="SOR32110.1"/>
    <property type="molecule type" value="Genomic_DNA"/>
</dbReference>
<reference evidence="6" key="1">
    <citation type="submission" date="2017-10" db="EMBL/GenBank/DDBJ databases">
        <authorList>
            <person name="Regsiter A."/>
            <person name="William W."/>
        </authorList>
    </citation>
    <scope>NUCLEOTIDE SEQUENCE [LARGE SCALE GENOMIC DNA]</scope>
</reference>
<keyword evidence="2" id="KW-0378">Hydrolase</keyword>
<dbReference type="GO" id="GO:0046872">
    <property type="term" value="F:metal ion binding"/>
    <property type="evidence" value="ECO:0007669"/>
    <property type="project" value="UniProtKB-KW"/>
</dbReference>
<dbReference type="InterPro" id="IPR023214">
    <property type="entry name" value="HAD_sf"/>
</dbReference>
<feature type="chain" id="PRO_5014679837" evidence="4">
    <location>
        <begin position="35"/>
        <end position="347"/>
    </location>
</feature>
<dbReference type="Pfam" id="PF12710">
    <property type="entry name" value="HAD"/>
    <property type="match status" value="1"/>
</dbReference>
<evidence type="ECO:0000256" key="1">
    <source>
        <dbReference type="ARBA" id="ARBA00022723"/>
    </source>
</evidence>
<gene>
    <name evidence="5" type="ORF">TK0001_5544</name>
</gene>
<dbReference type="PANTHER" id="PTHR43344">
    <property type="entry name" value="PHOSPHOSERINE PHOSPHATASE"/>
    <property type="match status" value="1"/>
</dbReference>
<sequence>MKTPLTSGHLNRRTALTALAGLPVLAGSILPALAQAPTSSATSLASWNESASKQAITDFVGRVTQKGGSDYVEPAERIAVFDNDGTLWTEHPMYVQLAFALDRVKLMAPMHPEWKNKQPFQAVLDGDMAALAASGERGMMELVMVTHAGMTSAEFATIVSQWLATARHPRFKRPYIELVYQPMIELLGYLRENGFKTFIVSGGGVEFMRPWTSRVYGVPPEQVVGSSIKTRFELRDGRPELFRLAQMNFIDDKAGKPVGINEYIGRRPIAAFGNSDGDLEMLQWTTMSGGVRLGLIVHHTDAEREYAYDRNTAFGRLDKALDAAAVNNWAVMDMKKDWKVIFPFELG</sequence>
<evidence type="ECO:0000256" key="4">
    <source>
        <dbReference type="SAM" id="SignalP"/>
    </source>
</evidence>
<evidence type="ECO:0000313" key="5">
    <source>
        <dbReference type="EMBL" id="SOR32110.1"/>
    </source>
</evidence>
<protein>
    <submittedName>
        <fullName evidence="5">Nonspecific acid phosphatase</fullName>
    </submittedName>
</protein>
<dbReference type="InterPro" id="IPR006311">
    <property type="entry name" value="TAT_signal"/>
</dbReference>
<proteinExistence type="predicted"/>
<keyword evidence="4" id="KW-0732">Signal</keyword>
<keyword evidence="1" id="KW-0479">Metal-binding</keyword>
<name>A0A2N9AXS1_METEX</name>
<dbReference type="SUPFAM" id="SSF56784">
    <property type="entry name" value="HAD-like"/>
    <property type="match status" value="1"/>
</dbReference>
<dbReference type="InterPro" id="IPR036412">
    <property type="entry name" value="HAD-like_sf"/>
</dbReference>
<evidence type="ECO:0000256" key="2">
    <source>
        <dbReference type="ARBA" id="ARBA00022801"/>
    </source>
</evidence>
<dbReference type="Proteomes" id="UP000233769">
    <property type="component" value="Chromosome tk0001"/>
</dbReference>
<organism evidence="5 6">
    <name type="scientific">Methylorubrum extorquens</name>
    <name type="common">Methylobacterium dichloromethanicum</name>
    <name type="synonym">Methylobacterium extorquens</name>
    <dbReference type="NCBI Taxonomy" id="408"/>
    <lineage>
        <taxon>Bacteria</taxon>
        <taxon>Pseudomonadati</taxon>
        <taxon>Pseudomonadota</taxon>
        <taxon>Alphaproteobacteria</taxon>
        <taxon>Hyphomicrobiales</taxon>
        <taxon>Methylobacteriaceae</taxon>
        <taxon>Methylorubrum</taxon>
    </lineage>
</organism>
<evidence type="ECO:0000256" key="3">
    <source>
        <dbReference type="ARBA" id="ARBA00022842"/>
    </source>
</evidence>
<dbReference type="InterPro" id="IPR050582">
    <property type="entry name" value="HAD-like_SerB"/>
</dbReference>
<keyword evidence="3" id="KW-0460">Magnesium</keyword>
<dbReference type="AlphaFoldDB" id="A0A2N9AXS1"/>
<feature type="signal peptide" evidence="4">
    <location>
        <begin position="1"/>
        <end position="34"/>
    </location>
</feature>
<dbReference type="GO" id="GO:0016787">
    <property type="term" value="F:hydrolase activity"/>
    <property type="evidence" value="ECO:0007669"/>
    <property type="project" value="UniProtKB-KW"/>
</dbReference>
<evidence type="ECO:0000313" key="6">
    <source>
        <dbReference type="Proteomes" id="UP000233769"/>
    </source>
</evidence>